<reference evidence="4" key="2">
    <citation type="submission" date="2020-08" db="EMBL/GenBank/DDBJ databases">
        <title>Plant Genome Project.</title>
        <authorList>
            <person name="Zhang R.-G."/>
        </authorList>
    </citation>
    <scope>NUCLEOTIDE SEQUENCE</scope>
    <source>
        <strain evidence="4">Huo1</strain>
        <tissue evidence="4">Leaf</tissue>
    </source>
</reference>
<evidence type="ECO:0000256" key="1">
    <source>
        <dbReference type="ARBA" id="ARBA00004370"/>
    </source>
</evidence>
<keyword evidence="3" id="KW-0812">Transmembrane</keyword>
<dbReference type="PANTHER" id="PTHR31415">
    <property type="entry name" value="OS05G0367900 PROTEIN"/>
    <property type="match status" value="1"/>
</dbReference>
<keyword evidence="3" id="KW-1133">Transmembrane helix</keyword>
<dbReference type="GO" id="GO:0098542">
    <property type="term" value="P:defense response to other organism"/>
    <property type="evidence" value="ECO:0007669"/>
    <property type="project" value="InterPro"/>
</dbReference>
<comment type="caution">
    <text evidence="4">The sequence shown here is derived from an EMBL/GenBank/DDBJ whole genome shotgun (WGS) entry which is preliminary data.</text>
</comment>
<keyword evidence="2 3" id="KW-0472">Membrane</keyword>
<sequence length="203" mass="22030">MAGDGDCARCCFSFVFTSGLAALFLWLSLRPSKPSFYIEDLSVPGLNLSAAERSNHSILFKVGLRNQMKDKGVGYGDISLLFLYNSTLLVANHTLPAFYQGHGKTAHRIDAADAAGVPWSAAVAALTANGSVRFGVRAATRVKFKIMLWFTRSHALRVAGDVEVGPSGRKLNKKSIKLKSGAAEPHNLWLTFGVATLFTFFFL</sequence>
<dbReference type="Proteomes" id="UP000298416">
    <property type="component" value="Unassembled WGS sequence"/>
</dbReference>
<organism evidence="4">
    <name type="scientific">Salvia splendens</name>
    <name type="common">Scarlet sage</name>
    <dbReference type="NCBI Taxonomy" id="180675"/>
    <lineage>
        <taxon>Eukaryota</taxon>
        <taxon>Viridiplantae</taxon>
        <taxon>Streptophyta</taxon>
        <taxon>Embryophyta</taxon>
        <taxon>Tracheophyta</taxon>
        <taxon>Spermatophyta</taxon>
        <taxon>Magnoliopsida</taxon>
        <taxon>eudicotyledons</taxon>
        <taxon>Gunneridae</taxon>
        <taxon>Pentapetalae</taxon>
        <taxon>asterids</taxon>
        <taxon>lamiids</taxon>
        <taxon>Lamiales</taxon>
        <taxon>Lamiaceae</taxon>
        <taxon>Nepetoideae</taxon>
        <taxon>Mentheae</taxon>
        <taxon>Salviinae</taxon>
        <taxon>Salvia</taxon>
        <taxon>Salvia subgen. Calosphace</taxon>
        <taxon>core Calosphace</taxon>
    </lineage>
</organism>
<evidence type="ECO:0000313" key="5">
    <source>
        <dbReference type="Proteomes" id="UP000298416"/>
    </source>
</evidence>
<dbReference type="OrthoDB" id="1914670at2759"/>
<evidence type="ECO:0008006" key="6">
    <source>
        <dbReference type="Google" id="ProtNLM"/>
    </source>
</evidence>
<proteinExistence type="predicted"/>
<evidence type="ECO:0000313" key="4">
    <source>
        <dbReference type="EMBL" id="KAG6420798.1"/>
    </source>
</evidence>
<name>A0A8X8XZI2_SALSN</name>
<feature type="transmembrane region" description="Helical" evidence="3">
    <location>
        <begin position="12"/>
        <end position="29"/>
    </location>
</feature>
<dbReference type="GO" id="GO:0005886">
    <property type="term" value="C:plasma membrane"/>
    <property type="evidence" value="ECO:0007669"/>
    <property type="project" value="TreeGrafter"/>
</dbReference>
<protein>
    <recommendedName>
        <fullName evidence="6">Protein NDR1</fullName>
    </recommendedName>
</protein>
<dbReference type="GO" id="GO:0009506">
    <property type="term" value="C:plasmodesma"/>
    <property type="evidence" value="ECO:0007669"/>
    <property type="project" value="TreeGrafter"/>
</dbReference>
<gene>
    <name evidence="4" type="ORF">SASPL_117337</name>
</gene>
<dbReference type="AlphaFoldDB" id="A0A8X8XZI2"/>
<evidence type="ECO:0000256" key="2">
    <source>
        <dbReference type="ARBA" id="ARBA00023136"/>
    </source>
</evidence>
<evidence type="ECO:0000256" key="3">
    <source>
        <dbReference type="SAM" id="Phobius"/>
    </source>
</evidence>
<dbReference type="EMBL" id="PNBA02000006">
    <property type="protein sequence ID" value="KAG6420798.1"/>
    <property type="molecule type" value="Genomic_DNA"/>
</dbReference>
<reference evidence="4" key="1">
    <citation type="submission" date="2018-01" db="EMBL/GenBank/DDBJ databases">
        <authorList>
            <person name="Mao J.F."/>
        </authorList>
    </citation>
    <scope>NUCLEOTIDE SEQUENCE</scope>
    <source>
        <strain evidence="4">Huo1</strain>
        <tissue evidence="4">Leaf</tissue>
    </source>
</reference>
<comment type="subcellular location">
    <subcellularLocation>
        <location evidence="1">Membrane</location>
    </subcellularLocation>
</comment>
<accession>A0A8X8XZI2</accession>
<dbReference type="PANTHER" id="PTHR31415:SF52">
    <property type="entry name" value="LATE EMBRYOGENESIS ABUNDANT (LEA) HYDROXYPROLINE-RICH GLYCOPROTEIN FAMILY-RELATED"/>
    <property type="match status" value="1"/>
</dbReference>
<keyword evidence="5" id="KW-1185">Reference proteome</keyword>
<dbReference type="InterPro" id="IPR044839">
    <property type="entry name" value="NDR1-like"/>
</dbReference>